<organism evidence="1 2">
    <name type="scientific">Algoriella xinjiangensis</name>
    <dbReference type="NCBI Taxonomy" id="684065"/>
    <lineage>
        <taxon>Bacteria</taxon>
        <taxon>Pseudomonadati</taxon>
        <taxon>Bacteroidota</taxon>
        <taxon>Flavobacteriia</taxon>
        <taxon>Flavobacteriales</taxon>
        <taxon>Weeksellaceae</taxon>
        <taxon>Algoriella</taxon>
    </lineage>
</organism>
<keyword evidence="2" id="KW-1185">Reference proteome</keyword>
<dbReference type="OrthoDB" id="9810154at2"/>
<dbReference type="InterPro" id="IPR013078">
    <property type="entry name" value="His_Pase_superF_clade-1"/>
</dbReference>
<dbReference type="RefSeq" id="WP_092908079.1">
    <property type="nucleotide sequence ID" value="NZ_FOUZ01000007.1"/>
</dbReference>
<dbReference type="InterPro" id="IPR029033">
    <property type="entry name" value="His_PPase_superfam"/>
</dbReference>
<dbReference type="Gene3D" id="3.40.50.1240">
    <property type="entry name" value="Phosphoglycerate mutase-like"/>
    <property type="match status" value="1"/>
</dbReference>
<dbReference type="EMBL" id="FOUZ01000007">
    <property type="protein sequence ID" value="SFN13132.1"/>
    <property type="molecule type" value="Genomic_DNA"/>
</dbReference>
<dbReference type="Proteomes" id="UP000199149">
    <property type="component" value="Unassembled WGS sequence"/>
</dbReference>
<evidence type="ECO:0000313" key="2">
    <source>
        <dbReference type="Proteomes" id="UP000199149"/>
    </source>
</evidence>
<name>A0A1I4WIS9_9FLAO</name>
<dbReference type="Pfam" id="PF00300">
    <property type="entry name" value="His_Phos_1"/>
    <property type="match status" value="1"/>
</dbReference>
<reference evidence="2" key="1">
    <citation type="submission" date="2016-10" db="EMBL/GenBank/DDBJ databases">
        <authorList>
            <person name="Varghese N."/>
            <person name="Submissions S."/>
        </authorList>
    </citation>
    <scope>NUCLEOTIDE SEQUENCE [LARGE SCALE GENOMIC DNA]</scope>
    <source>
        <strain evidence="2">XJ109</strain>
    </source>
</reference>
<protein>
    <submittedName>
        <fullName evidence="1">Phosphohistidine phosphatase</fullName>
    </submittedName>
</protein>
<dbReference type="STRING" id="684065.SAMN05421738_10713"/>
<dbReference type="CDD" id="cd07067">
    <property type="entry name" value="HP_PGM_like"/>
    <property type="match status" value="1"/>
</dbReference>
<dbReference type="SUPFAM" id="SSF53254">
    <property type="entry name" value="Phosphoglycerate mutase-like"/>
    <property type="match status" value="1"/>
</dbReference>
<gene>
    <name evidence="1" type="ORF">SAMN05421738_10713</name>
</gene>
<sequence length="161" mass="19074">MKNLFLMRHAKSRWDENVSDQFRSITENGVHKTEKVAHFLQNNYDLQFDKIYCSKAVRAKETSEIVRPILFPTQKIEIEEDLYTFSHYLLDNWIRKLDNQLQNVLIFGHNPAFTDIINQLGNEMIYNLSTSGFAWIQFDSTNWKTIEKGKTMKIILPKEIE</sequence>
<evidence type="ECO:0000313" key="1">
    <source>
        <dbReference type="EMBL" id="SFN13132.1"/>
    </source>
</evidence>
<dbReference type="AlphaFoldDB" id="A0A1I4WIS9"/>
<accession>A0A1I4WIS9</accession>
<proteinExistence type="predicted"/>